<dbReference type="Proteomes" id="UP001062846">
    <property type="component" value="Chromosome 13"/>
</dbReference>
<gene>
    <name evidence="1" type="ORF">RHMOL_Rhmol13G0258600</name>
</gene>
<proteinExistence type="predicted"/>
<comment type="caution">
    <text evidence="1">The sequence shown here is derived from an EMBL/GenBank/DDBJ whole genome shotgun (WGS) entry which is preliminary data.</text>
</comment>
<protein>
    <submittedName>
        <fullName evidence="1">Uncharacterized protein</fullName>
    </submittedName>
</protein>
<organism evidence="1 2">
    <name type="scientific">Rhododendron molle</name>
    <name type="common">Chinese azalea</name>
    <name type="synonym">Azalea mollis</name>
    <dbReference type="NCBI Taxonomy" id="49168"/>
    <lineage>
        <taxon>Eukaryota</taxon>
        <taxon>Viridiplantae</taxon>
        <taxon>Streptophyta</taxon>
        <taxon>Embryophyta</taxon>
        <taxon>Tracheophyta</taxon>
        <taxon>Spermatophyta</taxon>
        <taxon>Magnoliopsida</taxon>
        <taxon>eudicotyledons</taxon>
        <taxon>Gunneridae</taxon>
        <taxon>Pentapetalae</taxon>
        <taxon>asterids</taxon>
        <taxon>Ericales</taxon>
        <taxon>Ericaceae</taxon>
        <taxon>Ericoideae</taxon>
        <taxon>Rhodoreae</taxon>
        <taxon>Rhododendron</taxon>
    </lineage>
</organism>
<reference evidence="1" key="1">
    <citation type="submission" date="2022-02" db="EMBL/GenBank/DDBJ databases">
        <title>Plant Genome Project.</title>
        <authorList>
            <person name="Zhang R.-G."/>
        </authorList>
    </citation>
    <scope>NUCLEOTIDE SEQUENCE</scope>
    <source>
        <strain evidence="1">AT1</strain>
    </source>
</reference>
<dbReference type="EMBL" id="CM046400">
    <property type="protein sequence ID" value="KAI8525802.1"/>
    <property type="molecule type" value="Genomic_DNA"/>
</dbReference>
<evidence type="ECO:0000313" key="1">
    <source>
        <dbReference type="EMBL" id="KAI8525802.1"/>
    </source>
</evidence>
<sequence length="82" mass="9495">MDEVFNGDDDGCCEMFRMDKHVFQKLCGALRQKGMLRDTPGPGVMIEELLGIFMNIVGHNERNRVIQERFEHSSETISRHLQ</sequence>
<evidence type="ECO:0000313" key="2">
    <source>
        <dbReference type="Proteomes" id="UP001062846"/>
    </source>
</evidence>
<keyword evidence="2" id="KW-1185">Reference proteome</keyword>
<accession>A0ACC0LB69</accession>
<name>A0ACC0LB69_RHOML</name>